<dbReference type="InterPro" id="IPR036873">
    <property type="entry name" value="Rhodanese-like_dom_sf"/>
</dbReference>
<dbReference type="CDD" id="cd01530">
    <property type="entry name" value="Cdc25"/>
    <property type="match status" value="1"/>
</dbReference>
<sequence>MESTIDQIHTPKVGEHSASVNVSSLSPVTNLALNLSTLSTSVAGTPNRRISWSNPFPGGEKVGINLDDLTPSMTESPTFIDILSNKRTSNFKNSISIESTSLPRHVGESLSLTEKENKDPQSKSYSDPLMIKCSQDSGYSSSTSGPLREQLSFCSFEWGDMDGDDSIFNLSCIVDSPELSSLPSDMTNLLSKPLEVNKPLRLTPGMKNVKLIRRRLSIDMDSDMEQSMHNYGCKSKNPLSSVVASAKSSKSAKLMRRCLSMEIDSDLDQSVYDCESKSINNFCLVPASMESSDKDFTLNGKSAFKRPDPPNNFESIEHKRRKSSPCVELPPNFSSNGRIKLKRSYSETAATIMHAIFKSDLQPELIGDGSRSYALPLIKGRHHDLKSISPETLARLIQGEFKEKVQTYIIVDCRYPYEFEAGHIQGAKNIYTKDDIMDKFFINHGGCTESTIVIFHCEFSSERAPGLCRFLRKKDREFNQGNYPRLHHPEMYILEGGYKAFFQEYKAMCEPQNYKPMTHKDHGIDLRHFRAKSKSWGADSKNRVQLRSNIKITDI</sequence>
<dbReference type="GO" id="GO:0004725">
    <property type="term" value="F:protein tyrosine phosphatase activity"/>
    <property type="evidence" value="ECO:0007669"/>
    <property type="project" value="UniProtKB-UniRule"/>
</dbReference>
<evidence type="ECO:0000256" key="4">
    <source>
        <dbReference type="ARBA" id="ARBA00022912"/>
    </source>
</evidence>
<dbReference type="GO" id="GO:0032502">
    <property type="term" value="P:developmental process"/>
    <property type="evidence" value="ECO:0007669"/>
    <property type="project" value="UniProtKB-ARBA"/>
</dbReference>
<dbReference type="EC" id="3.1.3.48" evidence="7"/>
<feature type="region of interest" description="Disordered" evidence="8">
    <location>
        <begin position="108"/>
        <end position="128"/>
    </location>
</feature>
<evidence type="ECO:0000256" key="3">
    <source>
        <dbReference type="ARBA" id="ARBA00022801"/>
    </source>
</evidence>
<evidence type="ECO:0000256" key="5">
    <source>
        <dbReference type="ARBA" id="ARBA00023306"/>
    </source>
</evidence>
<feature type="region of interest" description="Disordered" evidence="8">
    <location>
        <begin position="300"/>
        <end position="321"/>
    </location>
</feature>
<dbReference type="PANTHER" id="PTHR10828">
    <property type="entry name" value="M-PHASE INDUCER PHOSPHATASE DUAL SPECIFICITY PHOSPHATASE CDC25"/>
    <property type="match status" value="1"/>
</dbReference>
<dbReference type="Proteomes" id="UP000887013">
    <property type="component" value="Unassembled WGS sequence"/>
</dbReference>
<feature type="domain" description="Rhodanese" evidence="9">
    <location>
        <begin position="404"/>
        <end position="510"/>
    </location>
</feature>
<evidence type="ECO:0000256" key="7">
    <source>
        <dbReference type="RuleBase" id="RU368028"/>
    </source>
</evidence>
<name>A0A8X6TM66_NEPPI</name>
<dbReference type="PRINTS" id="PR00716">
    <property type="entry name" value="MPIPHPHTASE"/>
</dbReference>
<comment type="function">
    <text evidence="7">Tyrosine protein phosphatase which functions as a dosage-dependent inducer of mitotic progression.</text>
</comment>
<dbReference type="GO" id="GO:0010256">
    <property type="term" value="P:endomembrane system organization"/>
    <property type="evidence" value="ECO:0007669"/>
    <property type="project" value="UniProtKB-ARBA"/>
</dbReference>
<comment type="caution">
    <text evidence="10">The sequence shown here is derived from an EMBL/GenBank/DDBJ whole genome shotgun (WGS) entry which is preliminary data.</text>
</comment>
<dbReference type="PROSITE" id="PS50206">
    <property type="entry name" value="RHODANESE_3"/>
    <property type="match status" value="1"/>
</dbReference>
<dbReference type="FunFam" id="3.40.250.10:FF:000036">
    <property type="entry name" value="M-phase inducer phosphatase"/>
    <property type="match status" value="1"/>
</dbReference>
<dbReference type="EMBL" id="BMAW01062029">
    <property type="protein sequence ID" value="GFT34165.1"/>
    <property type="molecule type" value="Genomic_DNA"/>
</dbReference>
<keyword evidence="7" id="KW-0498">Mitosis</keyword>
<keyword evidence="4 7" id="KW-0904">Protein phosphatase</keyword>
<dbReference type="OrthoDB" id="26523at2759"/>
<protein>
    <recommendedName>
        <fullName evidence="7">M-phase inducer phosphatase</fullName>
        <ecNumber evidence="7">3.1.3.48</ecNumber>
    </recommendedName>
</protein>
<dbReference type="GO" id="GO:0000086">
    <property type="term" value="P:G2/M transition of mitotic cell cycle"/>
    <property type="evidence" value="ECO:0007669"/>
    <property type="project" value="TreeGrafter"/>
</dbReference>
<keyword evidence="11" id="KW-1185">Reference proteome</keyword>
<dbReference type="InterPro" id="IPR001763">
    <property type="entry name" value="Rhodanese-like_dom"/>
</dbReference>
<dbReference type="AlphaFoldDB" id="A0A8X6TM66"/>
<dbReference type="GO" id="GO:0051301">
    <property type="term" value="P:cell division"/>
    <property type="evidence" value="ECO:0007669"/>
    <property type="project" value="UniProtKB-UniRule"/>
</dbReference>
<evidence type="ECO:0000256" key="8">
    <source>
        <dbReference type="SAM" id="MobiDB-lite"/>
    </source>
</evidence>
<dbReference type="SUPFAM" id="SSF52821">
    <property type="entry name" value="Rhodanese/Cell cycle control phosphatase"/>
    <property type="match status" value="1"/>
</dbReference>
<dbReference type="SMART" id="SM00450">
    <property type="entry name" value="RHOD"/>
    <property type="match status" value="1"/>
</dbReference>
<dbReference type="PANTHER" id="PTHR10828:SF17">
    <property type="entry name" value="PROTEIN-TYROSINE-PHOSPHATASE"/>
    <property type="match status" value="1"/>
</dbReference>
<dbReference type="InterPro" id="IPR000751">
    <property type="entry name" value="MPI_Phosphatase"/>
</dbReference>
<dbReference type="GO" id="GO:0010971">
    <property type="term" value="P:positive regulation of G2/M transition of mitotic cell cycle"/>
    <property type="evidence" value="ECO:0007669"/>
    <property type="project" value="TreeGrafter"/>
</dbReference>
<gene>
    <name evidence="10" type="primary">stg</name>
    <name evidence="10" type="ORF">NPIL_549121</name>
</gene>
<organism evidence="10 11">
    <name type="scientific">Nephila pilipes</name>
    <name type="common">Giant wood spider</name>
    <name type="synonym">Nephila maculata</name>
    <dbReference type="NCBI Taxonomy" id="299642"/>
    <lineage>
        <taxon>Eukaryota</taxon>
        <taxon>Metazoa</taxon>
        <taxon>Ecdysozoa</taxon>
        <taxon>Arthropoda</taxon>
        <taxon>Chelicerata</taxon>
        <taxon>Arachnida</taxon>
        <taxon>Araneae</taxon>
        <taxon>Araneomorphae</taxon>
        <taxon>Entelegynae</taxon>
        <taxon>Araneoidea</taxon>
        <taxon>Nephilidae</taxon>
        <taxon>Nephila</taxon>
    </lineage>
</organism>
<keyword evidence="3 7" id="KW-0378">Hydrolase</keyword>
<dbReference type="Gene3D" id="3.40.250.10">
    <property type="entry name" value="Rhodanese-like domain"/>
    <property type="match status" value="1"/>
</dbReference>
<evidence type="ECO:0000256" key="2">
    <source>
        <dbReference type="ARBA" id="ARBA00022618"/>
    </source>
</evidence>
<reference evidence="10" key="1">
    <citation type="submission" date="2020-08" db="EMBL/GenBank/DDBJ databases">
        <title>Multicomponent nature underlies the extraordinary mechanical properties of spider dragline silk.</title>
        <authorList>
            <person name="Kono N."/>
            <person name="Nakamura H."/>
            <person name="Mori M."/>
            <person name="Yoshida Y."/>
            <person name="Ohtoshi R."/>
            <person name="Malay A.D."/>
            <person name="Moran D.A.P."/>
            <person name="Tomita M."/>
            <person name="Numata K."/>
            <person name="Arakawa K."/>
        </authorList>
    </citation>
    <scope>NUCLEOTIDE SEQUENCE</scope>
</reference>
<keyword evidence="5 7" id="KW-0131">Cell cycle</keyword>
<dbReference type="GO" id="GO:0009794">
    <property type="term" value="P:regulation of mitotic cell cycle, embryonic"/>
    <property type="evidence" value="ECO:0007669"/>
    <property type="project" value="UniProtKB-ARBA"/>
</dbReference>
<proteinExistence type="inferred from homology"/>
<dbReference type="GO" id="GO:0005634">
    <property type="term" value="C:nucleus"/>
    <property type="evidence" value="ECO:0007669"/>
    <property type="project" value="TreeGrafter"/>
</dbReference>
<evidence type="ECO:0000256" key="1">
    <source>
        <dbReference type="ARBA" id="ARBA00011065"/>
    </source>
</evidence>
<evidence type="ECO:0000259" key="9">
    <source>
        <dbReference type="PROSITE" id="PS50206"/>
    </source>
</evidence>
<keyword evidence="2 7" id="KW-0132">Cell division</keyword>
<comment type="catalytic activity">
    <reaction evidence="6 7">
        <text>O-phospho-L-tyrosyl-[protein] + H2O = L-tyrosyl-[protein] + phosphate</text>
        <dbReference type="Rhea" id="RHEA:10684"/>
        <dbReference type="Rhea" id="RHEA-COMP:10136"/>
        <dbReference type="Rhea" id="RHEA-COMP:20101"/>
        <dbReference type="ChEBI" id="CHEBI:15377"/>
        <dbReference type="ChEBI" id="CHEBI:43474"/>
        <dbReference type="ChEBI" id="CHEBI:46858"/>
        <dbReference type="ChEBI" id="CHEBI:61978"/>
        <dbReference type="EC" id="3.1.3.48"/>
    </reaction>
</comment>
<accession>A0A8X6TM66</accession>
<dbReference type="GO" id="GO:0110032">
    <property type="term" value="P:positive regulation of G2/MI transition of meiotic cell cycle"/>
    <property type="evidence" value="ECO:0007669"/>
    <property type="project" value="TreeGrafter"/>
</dbReference>
<evidence type="ECO:0000313" key="10">
    <source>
        <dbReference type="EMBL" id="GFT34165.1"/>
    </source>
</evidence>
<dbReference type="GO" id="GO:0005737">
    <property type="term" value="C:cytoplasm"/>
    <property type="evidence" value="ECO:0007669"/>
    <property type="project" value="TreeGrafter"/>
</dbReference>
<evidence type="ECO:0000256" key="6">
    <source>
        <dbReference type="ARBA" id="ARBA00051722"/>
    </source>
</evidence>
<comment type="similarity">
    <text evidence="1 7">Belongs to the MPI phosphatase family.</text>
</comment>
<evidence type="ECO:0000313" key="11">
    <source>
        <dbReference type="Proteomes" id="UP000887013"/>
    </source>
</evidence>
<dbReference type="Pfam" id="PF00581">
    <property type="entry name" value="Rhodanese"/>
    <property type="match status" value="1"/>
</dbReference>